<reference evidence="2 3" key="1">
    <citation type="submission" date="2019-02" db="EMBL/GenBank/DDBJ databases">
        <title>Deep-cultivation of Planctomycetes and their phenomic and genomic characterization uncovers novel biology.</title>
        <authorList>
            <person name="Wiegand S."/>
            <person name="Jogler M."/>
            <person name="Boedeker C."/>
            <person name="Pinto D."/>
            <person name="Vollmers J."/>
            <person name="Rivas-Marin E."/>
            <person name="Kohn T."/>
            <person name="Peeters S.H."/>
            <person name="Heuer A."/>
            <person name="Rast P."/>
            <person name="Oberbeckmann S."/>
            <person name="Bunk B."/>
            <person name="Jeske O."/>
            <person name="Meyerdierks A."/>
            <person name="Storesund J.E."/>
            <person name="Kallscheuer N."/>
            <person name="Luecker S."/>
            <person name="Lage O.M."/>
            <person name="Pohl T."/>
            <person name="Merkel B.J."/>
            <person name="Hornburger P."/>
            <person name="Mueller R.-W."/>
            <person name="Bruemmer F."/>
            <person name="Labrenz M."/>
            <person name="Spormann A.M."/>
            <person name="Op Den Camp H."/>
            <person name="Overmann J."/>
            <person name="Amann R."/>
            <person name="Jetten M.S.M."/>
            <person name="Mascher T."/>
            <person name="Medema M.H."/>
            <person name="Devos D.P."/>
            <person name="Kaster A.-K."/>
            <person name="Ovreas L."/>
            <person name="Rohde M."/>
            <person name="Galperin M.Y."/>
            <person name="Jogler C."/>
        </authorList>
    </citation>
    <scope>NUCLEOTIDE SEQUENCE [LARGE SCALE GENOMIC DNA]</scope>
    <source>
        <strain evidence="2 3">Mal64</strain>
    </source>
</reference>
<sequence precursor="true">MRFYPAVTAALLVLAAAAHAQETAGWGALSGRIVVVGEAPAPVAITPKNDRCCIDAKPVDERVLVGSEGGLLNALVYLRPVRGAEPPVHPDLAALPAAPVEVDNAGCSFRPRVSLVRAGQSLLLKNTDPTTHNVNAPFRRNGAFNLVVAAGATRTLQLDEGEGTPTPLACNIHPFMRGYVLVRDDPYMTLTAEDGAFRIDHLPAGEWRFQFWHETGYLAGATFTEGPTTDRLGRATIRITAGGETRLGELRVDGASLE</sequence>
<dbReference type="EMBL" id="SJPQ01000003">
    <property type="protein sequence ID" value="TWT87282.1"/>
    <property type="molecule type" value="Genomic_DNA"/>
</dbReference>
<dbReference type="SUPFAM" id="SSF49464">
    <property type="entry name" value="Carboxypeptidase regulatory domain-like"/>
    <property type="match status" value="1"/>
</dbReference>
<feature type="signal peptide" evidence="1">
    <location>
        <begin position="1"/>
        <end position="20"/>
    </location>
</feature>
<dbReference type="RefSeq" id="WP_146401286.1">
    <property type="nucleotide sequence ID" value="NZ_SJPQ01000003.1"/>
</dbReference>
<evidence type="ECO:0000256" key="1">
    <source>
        <dbReference type="SAM" id="SignalP"/>
    </source>
</evidence>
<gene>
    <name evidence="2" type="ORF">Mal64_28200</name>
</gene>
<name>A0A5C5ZIR1_9BACT</name>
<dbReference type="SUPFAM" id="SSF49503">
    <property type="entry name" value="Cupredoxins"/>
    <property type="match status" value="1"/>
</dbReference>
<dbReference type="InterPro" id="IPR008972">
    <property type="entry name" value="Cupredoxin"/>
</dbReference>
<evidence type="ECO:0000313" key="2">
    <source>
        <dbReference type="EMBL" id="TWT87282.1"/>
    </source>
</evidence>
<dbReference type="AlphaFoldDB" id="A0A5C5ZIR1"/>
<keyword evidence="1" id="KW-0732">Signal</keyword>
<dbReference type="Proteomes" id="UP000315440">
    <property type="component" value="Unassembled WGS sequence"/>
</dbReference>
<dbReference type="OrthoDB" id="9772097at2"/>
<proteinExistence type="predicted"/>
<evidence type="ECO:0000313" key="3">
    <source>
        <dbReference type="Proteomes" id="UP000315440"/>
    </source>
</evidence>
<dbReference type="Gene3D" id="2.60.40.420">
    <property type="entry name" value="Cupredoxins - blue copper proteins"/>
    <property type="match status" value="1"/>
</dbReference>
<keyword evidence="3" id="KW-1185">Reference proteome</keyword>
<evidence type="ECO:0008006" key="4">
    <source>
        <dbReference type="Google" id="ProtNLM"/>
    </source>
</evidence>
<accession>A0A5C5ZIR1</accession>
<protein>
    <recommendedName>
        <fullName evidence="4">Rhamnogalacturonan lyase domain-containing protein</fullName>
    </recommendedName>
</protein>
<comment type="caution">
    <text evidence="2">The sequence shown here is derived from an EMBL/GenBank/DDBJ whole genome shotgun (WGS) entry which is preliminary data.</text>
</comment>
<organism evidence="2 3">
    <name type="scientific">Pseudobythopirellula maris</name>
    <dbReference type="NCBI Taxonomy" id="2527991"/>
    <lineage>
        <taxon>Bacteria</taxon>
        <taxon>Pseudomonadati</taxon>
        <taxon>Planctomycetota</taxon>
        <taxon>Planctomycetia</taxon>
        <taxon>Pirellulales</taxon>
        <taxon>Lacipirellulaceae</taxon>
        <taxon>Pseudobythopirellula</taxon>
    </lineage>
</organism>
<dbReference type="InterPro" id="IPR008969">
    <property type="entry name" value="CarboxyPept-like_regulatory"/>
</dbReference>
<feature type="chain" id="PRO_5023105014" description="Rhamnogalacturonan lyase domain-containing protein" evidence="1">
    <location>
        <begin position="21"/>
        <end position="258"/>
    </location>
</feature>